<evidence type="ECO:0000256" key="2">
    <source>
        <dbReference type="ARBA" id="ARBA00022448"/>
    </source>
</evidence>
<dbReference type="PANTHER" id="PTHR43496:SF1">
    <property type="entry name" value="POLYGALACTURONAN_RHAMNOGALACTURONAN TRANSPORT SYSTEM PERMEASE PROTEIN YTEP"/>
    <property type="match status" value="1"/>
</dbReference>
<feature type="transmembrane region" description="Helical" evidence="6">
    <location>
        <begin position="181"/>
        <end position="204"/>
    </location>
</feature>
<proteinExistence type="inferred from homology"/>
<keyword evidence="5 6" id="KW-0472">Membrane</keyword>
<feature type="transmembrane region" description="Helical" evidence="6">
    <location>
        <begin position="225"/>
        <end position="243"/>
    </location>
</feature>
<feature type="transmembrane region" description="Helical" evidence="6">
    <location>
        <begin position="95"/>
        <end position="119"/>
    </location>
</feature>
<dbReference type="InterPro" id="IPR000515">
    <property type="entry name" value="MetI-like"/>
</dbReference>
<evidence type="ECO:0000313" key="8">
    <source>
        <dbReference type="EMBL" id="RTE05430.1"/>
    </source>
</evidence>
<keyword evidence="3 6" id="KW-0812">Transmembrane</keyword>
<evidence type="ECO:0000256" key="1">
    <source>
        <dbReference type="ARBA" id="ARBA00004141"/>
    </source>
</evidence>
<evidence type="ECO:0000256" key="5">
    <source>
        <dbReference type="ARBA" id="ARBA00023136"/>
    </source>
</evidence>
<feature type="transmembrane region" description="Helical" evidence="6">
    <location>
        <begin position="30"/>
        <end position="49"/>
    </location>
</feature>
<dbReference type="Proteomes" id="UP000276128">
    <property type="component" value="Unassembled WGS sequence"/>
</dbReference>
<accession>A0A430J776</accession>
<dbReference type="PANTHER" id="PTHR43496">
    <property type="entry name" value="PROTEIN LPLB"/>
    <property type="match status" value="1"/>
</dbReference>
<dbReference type="Pfam" id="PF00528">
    <property type="entry name" value="BPD_transp_1"/>
    <property type="match status" value="1"/>
</dbReference>
<reference evidence="8 9" key="1">
    <citation type="submission" date="2018-12" db="EMBL/GenBank/DDBJ databases">
        <title>Bacillus ochoae sp. nov., Paenibacillus whitsoniae sp. nov., Paenibacillus spiritus sp. nov. Isolated from the Mars Exploration Rover during spacecraft assembly.</title>
        <authorList>
            <person name="Seuylemezian A."/>
            <person name="Vaishampayan P."/>
        </authorList>
    </citation>
    <scope>NUCLEOTIDE SEQUENCE [LARGE SCALE GENOMIC DNA]</scope>
    <source>
        <strain evidence="8 9">MER 54</strain>
    </source>
</reference>
<comment type="subcellular location">
    <subcellularLocation>
        <location evidence="6">Cell membrane</location>
        <topology evidence="6">Multi-pass membrane protein</topology>
    </subcellularLocation>
    <subcellularLocation>
        <location evidence="1">Membrane</location>
        <topology evidence="1">Multi-pass membrane protein</topology>
    </subcellularLocation>
</comment>
<dbReference type="EMBL" id="RXHU01000082">
    <property type="protein sequence ID" value="RTE05430.1"/>
    <property type="molecule type" value="Genomic_DNA"/>
</dbReference>
<evidence type="ECO:0000256" key="6">
    <source>
        <dbReference type="RuleBase" id="RU363032"/>
    </source>
</evidence>
<evidence type="ECO:0000256" key="4">
    <source>
        <dbReference type="ARBA" id="ARBA00022989"/>
    </source>
</evidence>
<keyword evidence="4 6" id="KW-1133">Transmembrane helix</keyword>
<dbReference type="AlphaFoldDB" id="A0A430J776"/>
<feature type="domain" description="ABC transmembrane type-1" evidence="7">
    <location>
        <begin position="91"/>
        <end position="306"/>
    </location>
</feature>
<dbReference type="SUPFAM" id="SSF161098">
    <property type="entry name" value="MetI-like"/>
    <property type="match status" value="1"/>
</dbReference>
<dbReference type="CDD" id="cd06261">
    <property type="entry name" value="TM_PBP2"/>
    <property type="match status" value="1"/>
</dbReference>
<dbReference type="OrthoDB" id="9785836at2"/>
<sequence length="319" mass="36702">MILQSTVARTENIRSKTGSRSRWYEWKRGLPVYLMLLPGLLFFIVFKYVPMGGIAIAFQEYDPFEGFLGSPWVGLQHFEALFRDPDFWMLFRNTLLISGINLFFFFPVPIILAVLLNEVRVSWFKKGAQTLLYVPHFLSWVVIVSLTALLFSTQDGGINNLLSTWGYERIELMTNPHYFRWLYLFQVIWKEAGWSAIIFLAALASVDPTLYEAARVDGASRLRQIWHINLPALRSTIIILFILRLGHVMDTGFEHILLLQNALNLQVSEVFDTYVYRVGITQAEFSYTTAVGLFKSIIGLFLVYLANQASRKIGEEGVY</sequence>
<comment type="similarity">
    <text evidence="6">Belongs to the binding-protein-dependent transport system permease family.</text>
</comment>
<dbReference type="GO" id="GO:0055085">
    <property type="term" value="P:transmembrane transport"/>
    <property type="evidence" value="ECO:0007669"/>
    <property type="project" value="InterPro"/>
</dbReference>
<feature type="transmembrane region" description="Helical" evidence="6">
    <location>
        <begin position="131"/>
        <end position="151"/>
    </location>
</feature>
<dbReference type="Gene3D" id="1.10.3720.10">
    <property type="entry name" value="MetI-like"/>
    <property type="match status" value="1"/>
</dbReference>
<dbReference type="GO" id="GO:0005886">
    <property type="term" value="C:plasma membrane"/>
    <property type="evidence" value="ECO:0007669"/>
    <property type="project" value="UniProtKB-SubCell"/>
</dbReference>
<dbReference type="PROSITE" id="PS50928">
    <property type="entry name" value="ABC_TM1"/>
    <property type="match status" value="1"/>
</dbReference>
<gene>
    <name evidence="8" type="ORF">EJQ19_24665</name>
</gene>
<dbReference type="RefSeq" id="WP_126143902.1">
    <property type="nucleotide sequence ID" value="NZ_RXHU01000082.1"/>
</dbReference>
<organism evidence="8 9">
    <name type="scientific">Paenibacillus whitsoniae</name>
    <dbReference type="NCBI Taxonomy" id="2496558"/>
    <lineage>
        <taxon>Bacteria</taxon>
        <taxon>Bacillati</taxon>
        <taxon>Bacillota</taxon>
        <taxon>Bacilli</taxon>
        <taxon>Bacillales</taxon>
        <taxon>Paenibacillaceae</taxon>
        <taxon>Paenibacillus</taxon>
    </lineage>
</organism>
<keyword evidence="2 6" id="KW-0813">Transport</keyword>
<feature type="transmembrane region" description="Helical" evidence="6">
    <location>
        <begin position="285"/>
        <end position="306"/>
    </location>
</feature>
<evidence type="ECO:0000259" key="7">
    <source>
        <dbReference type="PROSITE" id="PS50928"/>
    </source>
</evidence>
<protein>
    <submittedName>
        <fullName evidence="8">Sugar ABC transporter permease</fullName>
    </submittedName>
</protein>
<evidence type="ECO:0000256" key="3">
    <source>
        <dbReference type="ARBA" id="ARBA00022692"/>
    </source>
</evidence>
<keyword evidence="9" id="KW-1185">Reference proteome</keyword>
<name>A0A430J776_9BACL</name>
<evidence type="ECO:0000313" key="9">
    <source>
        <dbReference type="Proteomes" id="UP000276128"/>
    </source>
</evidence>
<dbReference type="InterPro" id="IPR035906">
    <property type="entry name" value="MetI-like_sf"/>
</dbReference>
<comment type="caution">
    <text evidence="8">The sequence shown here is derived from an EMBL/GenBank/DDBJ whole genome shotgun (WGS) entry which is preliminary data.</text>
</comment>